<dbReference type="Proteomes" id="UP000198793">
    <property type="component" value="Unassembled WGS sequence"/>
</dbReference>
<reference evidence="2 3" key="1">
    <citation type="submission" date="2016-10" db="EMBL/GenBank/DDBJ databases">
        <authorList>
            <person name="de Groot N.N."/>
        </authorList>
    </citation>
    <scope>NUCLEOTIDE SEQUENCE [LARGE SCALE GENOMIC DNA]</scope>
    <source>
        <strain evidence="3">L7-484,KACC 16230,DSM 25025</strain>
    </source>
</reference>
<evidence type="ECO:0000313" key="3">
    <source>
        <dbReference type="Proteomes" id="UP000198793"/>
    </source>
</evidence>
<keyword evidence="1" id="KW-0472">Membrane</keyword>
<feature type="transmembrane region" description="Helical" evidence="1">
    <location>
        <begin position="12"/>
        <end position="33"/>
    </location>
</feature>
<evidence type="ECO:0000256" key="1">
    <source>
        <dbReference type="SAM" id="Phobius"/>
    </source>
</evidence>
<dbReference type="STRING" id="1166073.SAMN05192530_103440"/>
<sequence length="217" mass="24140">MATRSWTIKDGWLTAFSVTIHILLVIALVLMFFDPFDEKHFLRSLTVSETIEPLALCGAGILTAAVFVPLCISFARAHSHPEFRNSFPRYFPEEDGDRVVGPHTVLKFAGNTIFLAVAIGVMAYLGLRSYLPLILHDMGRVDHASVPFVIQSASYNKYCPGVTGDNPEFASRRLCGVKLNGAFTDYYGKDVILTGERSSYGFRPERYTLPDIPRSAQ</sequence>
<protein>
    <submittedName>
        <fullName evidence="2">Uncharacterized protein</fullName>
    </submittedName>
</protein>
<keyword evidence="1" id="KW-0812">Transmembrane</keyword>
<keyword evidence="1" id="KW-1133">Transmembrane helix</keyword>
<evidence type="ECO:0000313" key="2">
    <source>
        <dbReference type="EMBL" id="SDO12317.1"/>
    </source>
</evidence>
<name>A0A1H0GZG9_9HYPH</name>
<gene>
    <name evidence="2" type="ORF">SAMN05192530_103440</name>
</gene>
<dbReference type="AlphaFoldDB" id="A0A1H0GZG9"/>
<feature type="transmembrane region" description="Helical" evidence="1">
    <location>
        <begin position="54"/>
        <end position="75"/>
    </location>
</feature>
<feature type="transmembrane region" description="Helical" evidence="1">
    <location>
        <begin position="108"/>
        <end position="127"/>
    </location>
</feature>
<dbReference type="EMBL" id="FNIT01000003">
    <property type="protein sequence ID" value="SDO12317.1"/>
    <property type="molecule type" value="Genomic_DNA"/>
</dbReference>
<accession>A0A1H0GZG9</accession>
<organism evidence="2 3">
    <name type="scientific">Aureimonas jatrophae</name>
    <dbReference type="NCBI Taxonomy" id="1166073"/>
    <lineage>
        <taxon>Bacteria</taxon>
        <taxon>Pseudomonadati</taxon>
        <taxon>Pseudomonadota</taxon>
        <taxon>Alphaproteobacteria</taxon>
        <taxon>Hyphomicrobiales</taxon>
        <taxon>Aurantimonadaceae</taxon>
        <taxon>Aureimonas</taxon>
    </lineage>
</organism>
<keyword evidence="3" id="KW-1185">Reference proteome</keyword>
<proteinExistence type="predicted"/>
<dbReference type="RefSeq" id="WP_090672583.1">
    <property type="nucleotide sequence ID" value="NZ_FNIT01000003.1"/>
</dbReference>